<dbReference type="InterPro" id="IPR011914">
    <property type="entry name" value="RfaE_dom_II"/>
</dbReference>
<dbReference type="GO" id="GO:0005524">
    <property type="term" value="F:ATP binding"/>
    <property type="evidence" value="ECO:0007669"/>
    <property type="project" value="UniProtKB-UniRule"/>
</dbReference>
<dbReference type="HAMAP" id="MF_01603">
    <property type="entry name" value="HldE"/>
    <property type="match status" value="1"/>
</dbReference>
<evidence type="ECO:0000256" key="1">
    <source>
        <dbReference type="ARBA" id="ARBA00002319"/>
    </source>
</evidence>
<sequence length="471" mass="51453">MKLPRFDNASVLVIGDLMLDRYWHGITERVSAEAPIPIVGVKDIEDRPGAAANVALNVASLGAKVAIIGMVGSDESGEVLIEKLDSAGISCRLHKQPGYRTTTKLRIVSRNQQLLRADFELYEPMDEKVLRTLLDESMSQANNLLLSDYDKGVITDPQHLIAQARAYKKPVMVDPKFKNFKEYQGATIIKPNILELSYAIGQWDTELEMTKRCQQLMNDISVDAILVTRSSEGMTLLEKTGSVTHYPARTREVYDVSGAGDTVIATVCSALGAGNTLTDAVGLANIAAGLVVGHFGITSVSGPELRQEVAGHLDFDKGKMSREQLLKVVNEAKLQREKIVMTNGCFDLLHAGHVNYLKEARSLGDRLVVAVNSDHSVARQKGDGRPLVTLDHRMTTLAGLADVDWVVSFDEDTPEELIRLLKPDILVKGGDYSVDQVVGGGIVRAYNGEVRVVSLVEDCSTSALVEKIREM</sequence>
<feature type="binding site" evidence="11">
    <location>
        <begin position="192"/>
        <end position="195"/>
    </location>
    <ligand>
        <name>ATP</name>
        <dbReference type="ChEBI" id="CHEBI:30616"/>
    </ligand>
</feature>
<organism evidence="14 15">
    <name type="scientific">OM182 bacterium</name>
    <dbReference type="NCBI Taxonomy" id="2510334"/>
    <lineage>
        <taxon>Bacteria</taxon>
        <taxon>Pseudomonadati</taxon>
        <taxon>Pseudomonadota</taxon>
        <taxon>Gammaproteobacteria</taxon>
        <taxon>OMG group</taxon>
        <taxon>OM182 clade</taxon>
    </lineage>
</organism>
<name>A0A520S2M2_9GAMM</name>
<evidence type="ECO:0000259" key="12">
    <source>
        <dbReference type="Pfam" id="PF00294"/>
    </source>
</evidence>
<dbReference type="InterPro" id="IPR014729">
    <property type="entry name" value="Rossmann-like_a/b/a_fold"/>
</dbReference>
<dbReference type="Pfam" id="PF00294">
    <property type="entry name" value="PfkB"/>
    <property type="match status" value="1"/>
</dbReference>
<dbReference type="Gene3D" id="3.40.1190.20">
    <property type="match status" value="1"/>
</dbReference>
<dbReference type="EC" id="2.7.7.70" evidence="11"/>
<evidence type="ECO:0000256" key="2">
    <source>
        <dbReference type="ARBA" id="ARBA00003753"/>
    </source>
</evidence>
<accession>A0A520S2M2</accession>
<dbReference type="NCBIfam" id="TIGR02198">
    <property type="entry name" value="rfaE_dom_I"/>
    <property type="match status" value="1"/>
</dbReference>
<dbReference type="InterPro" id="IPR011913">
    <property type="entry name" value="RfaE_dom_I"/>
</dbReference>
<dbReference type="InterPro" id="IPR004821">
    <property type="entry name" value="Cyt_trans-like"/>
</dbReference>
<comment type="caution">
    <text evidence="14">The sequence shown here is derived from an EMBL/GenBank/DDBJ whole genome shotgun (WGS) entry which is preliminary data.</text>
</comment>
<keyword evidence="4 11" id="KW-0548">Nucleotidyltransferase</keyword>
<evidence type="ECO:0000256" key="8">
    <source>
        <dbReference type="ARBA" id="ARBA00023268"/>
    </source>
</evidence>
<keyword evidence="7 11" id="KW-0067">ATP-binding</keyword>
<comment type="similarity">
    <text evidence="11">In the C-terminal section; belongs to the cytidylyltransferase family.</text>
</comment>
<comment type="catalytic activity">
    <reaction evidence="10 11">
        <text>D-glycero-beta-D-manno-heptose 1-phosphate + ATP + H(+) = ADP-D-glycero-beta-D-manno-heptose + diphosphate</text>
        <dbReference type="Rhea" id="RHEA:27465"/>
        <dbReference type="ChEBI" id="CHEBI:15378"/>
        <dbReference type="ChEBI" id="CHEBI:30616"/>
        <dbReference type="ChEBI" id="CHEBI:33019"/>
        <dbReference type="ChEBI" id="CHEBI:59967"/>
        <dbReference type="ChEBI" id="CHEBI:61593"/>
        <dbReference type="EC" id="2.7.7.70"/>
    </reaction>
</comment>
<dbReference type="CDD" id="cd01172">
    <property type="entry name" value="RfaE_like"/>
    <property type="match status" value="1"/>
</dbReference>
<dbReference type="NCBIfam" id="TIGR02199">
    <property type="entry name" value="rfaE_dom_II"/>
    <property type="match status" value="1"/>
</dbReference>
<feature type="active site" evidence="11">
    <location>
        <position position="261"/>
    </location>
</feature>
<dbReference type="Proteomes" id="UP000316199">
    <property type="component" value="Unassembled WGS sequence"/>
</dbReference>
<dbReference type="AlphaFoldDB" id="A0A520S2M2"/>
<comment type="subunit">
    <text evidence="11">Homodimer.</text>
</comment>
<dbReference type="GO" id="GO:0033785">
    <property type="term" value="F:heptose 7-phosphate kinase activity"/>
    <property type="evidence" value="ECO:0007669"/>
    <property type="project" value="UniProtKB-UniRule"/>
</dbReference>
<dbReference type="PANTHER" id="PTHR46969:SF1">
    <property type="entry name" value="BIFUNCTIONAL PROTEIN HLDE"/>
    <property type="match status" value="1"/>
</dbReference>
<comment type="catalytic activity">
    <reaction evidence="11">
        <text>D-glycero-beta-D-manno-heptose 7-phosphate + ATP = D-glycero-beta-D-manno-heptose 1,7-bisphosphate + ADP + H(+)</text>
        <dbReference type="Rhea" id="RHEA:27473"/>
        <dbReference type="ChEBI" id="CHEBI:15378"/>
        <dbReference type="ChEBI" id="CHEBI:30616"/>
        <dbReference type="ChEBI" id="CHEBI:60204"/>
        <dbReference type="ChEBI" id="CHEBI:60208"/>
        <dbReference type="ChEBI" id="CHEBI:456216"/>
        <dbReference type="EC" id="2.7.1.167"/>
    </reaction>
</comment>
<feature type="domain" description="Carbohydrate kinase PfkB" evidence="12">
    <location>
        <begin position="10"/>
        <end position="299"/>
    </location>
</feature>
<evidence type="ECO:0000256" key="9">
    <source>
        <dbReference type="ARBA" id="ARBA00023277"/>
    </source>
</evidence>
<keyword evidence="3 11" id="KW-0808">Transferase</keyword>
<dbReference type="GO" id="GO:0005829">
    <property type="term" value="C:cytosol"/>
    <property type="evidence" value="ECO:0007669"/>
    <property type="project" value="TreeGrafter"/>
</dbReference>
<dbReference type="FunFam" id="3.40.1190.20:FF:000002">
    <property type="entry name" value="Bifunctional protein HldE"/>
    <property type="match status" value="1"/>
</dbReference>
<dbReference type="GO" id="GO:0033786">
    <property type="term" value="F:heptose-1-phosphate adenylyltransferase activity"/>
    <property type="evidence" value="ECO:0007669"/>
    <property type="project" value="UniProtKB-UniRule"/>
</dbReference>
<dbReference type="Gene3D" id="3.40.50.620">
    <property type="entry name" value="HUPs"/>
    <property type="match status" value="1"/>
</dbReference>
<evidence type="ECO:0000256" key="6">
    <source>
        <dbReference type="ARBA" id="ARBA00022777"/>
    </source>
</evidence>
<evidence type="ECO:0000256" key="7">
    <source>
        <dbReference type="ARBA" id="ARBA00022840"/>
    </source>
</evidence>
<comment type="function">
    <text evidence="1 11">Catalyzes the phosphorylation of D-glycero-D-manno-heptose 7-phosphate at the C-1 position to selectively form D-glycero-beta-D-manno-heptose-1,7-bisphosphate.</text>
</comment>
<dbReference type="InterPro" id="IPR029056">
    <property type="entry name" value="Ribokinase-like"/>
</dbReference>
<comment type="pathway">
    <text evidence="11">Nucleotide-sugar biosynthesis; ADP-L-glycero-beta-D-manno-heptose biosynthesis; ADP-L-glycero-beta-D-manno-heptose from D-glycero-beta-D-manno-heptose 7-phosphate: step 3/4.</text>
</comment>
<dbReference type="GO" id="GO:0097171">
    <property type="term" value="P:ADP-L-glycero-beta-D-manno-heptose biosynthetic process"/>
    <property type="evidence" value="ECO:0007669"/>
    <property type="project" value="UniProtKB-UniPathway"/>
</dbReference>
<comment type="pathway">
    <text evidence="11">Nucleotide-sugar biosynthesis; ADP-L-glycero-beta-D-manno-heptose biosynthesis; ADP-L-glycero-beta-D-manno-heptose from D-glycero-beta-D-manno-heptose 7-phosphate: step 1/4.</text>
</comment>
<protein>
    <recommendedName>
        <fullName evidence="11">Bifunctional protein HldE</fullName>
    </recommendedName>
    <domain>
        <recommendedName>
            <fullName evidence="11">D-beta-D-heptose 7-phosphate kinase</fullName>
            <ecNumber evidence="11">2.7.1.167</ecNumber>
        </recommendedName>
        <alternativeName>
            <fullName evidence="11">D-beta-D-heptose 7-phosphotransferase</fullName>
        </alternativeName>
        <alternativeName>
            <fullName evidence="11">D-glycero-beta-D-manno-heptose-7-phosphate kinase</fullName>
        </alternativeName>
    </domain>
    <domain>
        <recommendedName>
            <fullName evidence="11">D-beta-D-heptose 1-phosphate adenylyltransferase</fullName>
            <ecNumber evidence="11">2.7.7.70</ecNumber>
        </recommendedName>
        <alternativeName>
            <fullName evidence="11">D-glycero-beta-D-manno-heptose 1-phosphate adenylyltransferase</fullName>
        </alternativeName>
    </domain>
</protein>
<evidence type="ECO:0000256" key="11">
    <source>
        <dbReference type="HAMAP-Rule" id="MF_01603"/>
    </source>
</evidence>
<proteinExistence type="inferred from homology"/>
<comment type="similarity">
    <text evidence="11">In the N-terminal section; belongs to the carbohydrate kinase PfkB family.</text>
</comment>
<evidence type="ECO:0000259" key="13">
    <source>
        <dbReference type="Pfam" id="PF01467"/>
    </source>
</evidence>
<reference evidence="14 15" key="1">
    <citation type="submission" date="2019-02" db="EMBL/GenBank/DDBJ databases">
        <title>Prokaryotic population dynamics and viral predation in marine succession experiment using metagenomics: the confinement effect.</title>
        <authorList>
            <person name="Haro-Moreno J.M."/>
            <person name="Rodriguez-Valera F."/>
            <person name="Lopez-Perez M."/>
        </authorList>
    </citation>
    <scope>NUCLEOTIDE SEQUENCE [LARGE SCALE GENOMIC DNA]</scope>
    <source>
        <strain evidence="14">MED-G157</strain>
    </source>
</reference>
<dbReference type="SUPFAM" id="SSF53613">
    <property type="entry name" value="Ribokinase-like"/>
    <property type="match status" value="1"/>
</dbReference>
<evidence type="ECO:0000256" key="4">
    <source>
        <dbReference type="ARBA" id="ARBA00022695"/>
    </source>
</evidence>
<dbReference type="EMBL" id="SHAG01000008">
    <property type="protein sequence ID" value="RZO76722.1"/>
    <property type="molecule type" value="Genomic_DNA"/>
</dbReference>
<feature type="domain" description="Cytidyltransferase-like" evidence="13">
    <location>
        <begin position="341"/>
        <end position="435"/>
    </location>
</feature>
<evidence type="ECO:0000313" key="15">
    <source>
        <dbReference type="Proteomes" id="UP000316199"/>
    </source>
</evidence>
<keyword evidence="8 11" id="KW-0511">Multifunctional enzyme</keyword>
<evidence type="ECO:0000256" key="10">
    <source>
        <dbReference type="ARBA" id="ARBA00047428"/>
    </source>
</evidence>
<dbReference type="UniPathway" id="UPA00356">
    <property type="reaction ID" value="UER00437"/>
</dbReference>
<evidence type="ECO:0000256" key="5">
    <source>
        <dbReference type="ARBA" id="ARBA00022741"/>
    </source>
</evidence>
<dbReference type="GO" id="GO:0016773">
    <property type="term" value="F:phosphotransferase activity, alcohol group as acceptor"/>
    <property type="evidence" value="ECO:0007669"/>
    <property type="project" value="InterPro"/>
</dbReference>
<comment type="function">
    <text evidence="2 11">Catalyzes the ADP transfer from ATP to D-glycero-beta-D-manno-heptose 1-phosphate, yielding ADP-D-glycero-beta-D-manno-heptose.</text>
</comment>
<gene>
    <name evidence="11 14" type="primary">hldE</name>
    <name evidence="14" type="ORF">EVA68_03265</name>
</gene>
<dbReference type="InterPro" id="IPR011611">
    <property type="entry name" value="PfkB_dom"/>
</dbReference>
<feature type="region of interest" description="Ribokinase" evidence="11">
    <location>
        <begin position="1"/>
        <end position="313"/>
    </location>
</feature>
<dbReference type="EC" id="2.7.1.167" evidence="11"/>
<dbReference type="NCBIfam" id="TIGR00125">
    <property type="entry name" value="cyt_tran_rel"/>
    <property type="match status" value="1"/>
</dbReference>
<dbReference type="SUPFAM" id="SSF52374">
    <property type="entry name" value="Nucleotidylyl transferase"/>
    <property type="match status" value="1"/>
</dbReference>
<dbReference type="InterPro" id="IPR023030">
    <property type="entry name" value="Bifunc_HldE"/>
</dbReference>
<evidence type="ECO:0000313" key="14">
    <source>
        <dbReference type="EMBL" id="RZO76722.1"/>
    </source>
</evidence>
<dbReference type="Pfam" id="PF01467">
    <property type="entry name" value="CTP_transf_like"/>
    <property type="match status" value="1"/>
</dbReference>
<feature type="region of interest" description="Cytidylyltransferase" evidence="11">
    <location>
        <begin position="341"/>
        <end position="471"/>
    </location>
</feature>
<dbReference type="NCBIfam" id="NF008454">
    <property type="entry name" value="PRK11316.1"/>
    <property type="match status" value="1"/>
</dbReference>
<keyword evidence="6 11" id="KW-0418">Kinase</keyword>
<keyword evidence="5 11" id="KW-0547">Nucleotide-binding</keyword>
<evidence type="ECO:0000256" key="3">
    <source>
        <dbReference type="ARBA" id="ARBA00022679"/>
    </source>
</evidence>
<keyword evidence="9 11" id="KW-0119">Carbohydrate metabolism</keyword>
<dbReference type="PANTHER" id="PTHR46969">
    <property type="entry name" value="BIFUNCTIONAL PROTEIN HLDE"/>
    <property type="match status" value="1"/>
</dbReference>